<proteinExistence type="predicted"/>
<dbReference type="InterPro" id="IPR003754">
    <property type="entry name" value="4pyrrol_synth_uPrphyn_synth"/>
</dbReference>
<dbReference type="EMBL" id="FOMW01000005">
    <property type="protein sequence ID" value="SFE13975.1"/>
    <property type="molecule type" value="Genomic_DNA"/>
</dbReference>
<sequence>MTKPTLLMTRPLRQSHGFVARLDPAVMAGVRVVTSPVLEIVATGSAPDIGPYDGVIFTSAQAVEFAPEGQGTTVYCVGARTAEAAQGQGWVVAHVAQTAADLIAALSKGQARRLLHLAGRYQRGDIAESLQGFGKSVDVHVLYDQQAVALSFEAHEALVTGDSVIVPLFSPRSAALFAGCVPHATRATVIALSSAVAEALGGLAEADITVAAAPTAKEMIANVEKLLRHPSLP</sequence>
<dbReference type="RefSeq" id="WP_177209447.1">
    <property type="nucleotide sequence ID" value="NZ_FOMW01000005.1"/>
</dbReference>
<dbReference type="Gene3D" id="3.40.50.10090">
    <property type="match status" value="2"/>
</dbReference>
<dbReference type="CDD" id="cd06578">
    <property type="entry name" value="HemD"/>
    <property type="match status" value="1"/>
</dbReference>
<evidence type="ECO:0000313" key="3">
    <source>
        <dbReference type="Proteomes" id="UP000198977"/>
    </source>
</evidence>
<accession>A0A1I1Y2N4</accession>
<organism evidence="2 3">
    <name type="scientific">Sulfitobacter brevis</name>
    <dbReference type="NCBI Taxonomy" id="74348"/>
    <lineage>
        <taxon>Bacteria</taxon>
        <taxon>Pseudomonadati</taxon>
        <taxon>Pseudomonadota</taxon>
        <taxon>Alphaproteobacteria</taxon>
        <taxon>Rhodobacterales</taxon>
        <taxon>Roseobacteraceae</taxon>
        <taxon>Sulfitobacter</taxon>
    </lineage>
</organism>
<dbReference type="Pfam" id="PF02602">
    <property type="entry name" value="HEM4"/>
    <property type="match status" value="1"/>
</dbReference>
<dbReference type="STRING" id="74348.SAMN04488523_105115"/>
<feature type="domain" description="Tetrapyrrole biosynthesis uroporphyrinogen III synthase" evidence="1">
    <location>
        <begin position="28"/>
        <end position="221"/>
    </location>
</feature>
<dbReference type="InterPro" id="IPR036108">
    <property type="entry name" value="4pyrrol_syn_uPrphyn_synt_sf"/>
</dbReference>
<reference evidence="3" key="1">
    <citation type="submission" date="2016-10" db="EMBL/GenBank/DDBJ databases">
        <authorList>
            <person name="Varghese N."/>
            <person name="Submissions S."/>
        </authorList>
    </citation>
    <scope>NUCLEOTIDE SEQUENCE [LARGE SCALE GENOMIC DNA]</scope>
    <source>
        <strain evidence="3">DSM 11443</strain>
    </source>
</reference>
<name>A0A1I1Y2N4_9RHOB</name>
<dbReference type="GO" id="GO:0033014">
    <property type="term" value="P:tetrapyrrole biosynthetic process"/>
    <property type="evidence" value="ECO:0007669"/>
    <property type="project" value="InterPro"/>
</dbReference>
<protein>
    <submittedName>
        <fullName evidence="2">Uroporphyrinogen-III synthase</fullName>
    </submittedName>
</protein>
<gene>
    <name evidence="2" type="ORF">SAMN04488523_105115</name>
</gene>
<dbReference type="SUPFAM" id="SSF69618">
    <property type="entry name" value="HemD-like"/>
    <property type="match status" value="1"/>
</dbReference>
<dbReference type="AlphaFoldDB" id="A0A1I1Y2N4"/>
<keyword evidence="3" id="KW-1185">Reference proteome</keyword>
<dbReference type="Proteomes" id="UP000198977">
    <property type="component" value="Unassembled WGS sequence"/>
</dbReference>
<evidence type="ECO:0000259" key="1">
    <source>
        <dbReference type="Pfam" id="PF02602"/>
    </source>
</evidence>
<evidence type="ECO:0000313" key="2">
    <source>
        <dbReference type="EMBL" id="SFE13975.1"/>
    </source>
</evidence>
<dbReference type="GO" id="GO:0004852">
    <property type="term" value="F:uroporphyrinogen-III synthase activity"/>
    <property type="evidence" value="ECO:0007669"/>
    <property type="project" value="InterPro"/>
</dbReference>